<dbReference type="Proteomes" id="UP000186513">
    <property type="component" value="Unassembled WGS sequence"/>
</dbReference>
<keyword evidence="3" id="KW-1185">Reference proteome</keyword>
<feature type="region of interest" description="Disordered" evidence="1">
    <location>
        <begin position="1"/>
        <end position="33"/>
    </location>
</feature>
<evidence type="ECO:0000313" key="2">
    <source>
        <dbReference type="EMBL" id="SFZ77585.1"/>
    </source>
</evidence>
<protein>
    <submittedName>
        <fullName evidence="2">Uncharacterized protein</fullName>
    </submittedName>
</protein>
<dbReference type="RefSeq" id="WP_175545598.1">
    <property type="nucleotide sequence ID" value="NZ_FPKR01000009.1"/>
</dbReference>
<organism evidence="2 3">
    <name type="scientific">Chitinimonas taiwanensis DSM 18899</name>
    <dbReference type="NCBI Taxonomy" id="1121279"/>
    <lineage>
        <taxon>Bacteria</taxon>
        <taxon>Pseudomonadati</taxon>
        <taxon>Pseudomonadota</taxon>
        <taxon>Betaproteobacteria</taxon>
        <taxon>Neisseriales</taxon>
        <taxon>Chitinibacteraceae</taxon>
        <taxon>Chitinimonas</taxon>
    </lineage>
</organism>
<accession>A0A1K2HLZ2</accession>
<name>A0A1K2HLZ2_9NEIS</name>
<proteinExistence type="predicted"/>
<sequence>MPVNIDQVSAEVEVAEPPAPGGGATRPLGSQDEAQRWRLAERRIALDEARTRAVDFDD</sequence>
<dbReference type="EMBL" id="FPKR01000009">
    <property type="protein sequence ID" value="SFZ77585.1"/>
    <property type="molecule type" value="Genomic_DNA"/>
</dbReference>
<gene>
    <name evidence="2" type="ORF">SAMN02745887_02505</name>
</gene>
<dbReference type="AlphaFoldDB" id="A0A1K2HLZ2"/>
<reference evidence="2 3" key="1">
    <citation type="submission" date="2016-11" db="EMBL/GenBank/DDBJ databases">
        <authorList>
            <person name="Jaros S."/>
            <person name="Januszkiewicz K."/>
            <person name="Wedrychowicz H."/>
        </authorList>
    </citation>
    <scope>NUCLEOTIDE SEQUENCE [LARGE SCALE GENOMIC DNA]</scope>
    <source>
        <strain evidence="2 3">DSM 18899</strain>
    </source>
</reference>
<evidence type="ECO:0000313" key="3">
    <source>
        <dbReference type="Proteomes" id="UP000186513"/>
    </source>
</evidence>
<dbReference type="STRING" id="1121279.SAMN02745887_02505"/>
<evidence type="ECO:0000256" key="1">
    <source>
        <dbReference type="SAM" id="MobiDB-lite"/>
    </source>
</evidence>